<feature type="transmembrane region" description="Helical" evidence="14">
    <location>
        <begin position="222"/>
        <end position="242"/>
    </location>
</feature>
<evidence type="ECO:0000256" key="7">
    <source>
        <dbReference type="ARBA" id="ARBA00022776"/>
    </source>
</evidence>
<dbReference type="GO" id="GO:0007166">
    <property type="term" value="P:cell surface receptor signaling pathway"/>
    <property type="evidence" value="ECO:0007669"/>
    <property type="project" value="InterPro"/>
</dbReference>
<evidence type="ECO:0000256" key="3">
    <source>
        <dbReference type="ARBA" id="ARBA00004629"/>
    </source>
</evidence>
<evidence type="ECO:0000259" key="15">
    <source>
        <dbReference type="PROSITE" id="PS50261"/>
    </source>
</evidence>
<comment type="subcellular location">
    <subcellularLocation>
        <location evidence="3">Chromosome</location>
        <location evidence="3">Centromere</location>
        <location evidence="3">Kinetochore</location>
    </subcellularLocation>
    <subcellularLocation>
        <location evidence="2">Membrane</location>
        <topology evidence="2">Multi-pass membrane protein</topology>
    </subcellularLocation>
    <subcellularLocation>
        <location evidence="1">Nucleus</location>
    </subcellularLocation>
</comment>
<dbReference type="RefSeq" id="XP_026612450.1">
    <property type="nucleotide sequence ID" value="XM_026759594.1"/>
</dbReference>
<name>A0A397GJ11_ASPTH</name>
<evidence type="ECO:0000256" key="11">
    <source>
        <dbReference type="ARBA" id="ARBA00023242"/>
    </source>
</evidence>
<dbReference type="InterPro" id="IPR007128">
    <property type="entry name" value="PMF1/Nnf1"/>
</dbReference>
<dbReference type="GeneID" id="38127949"/>
<keyword evidence="6 14" id="KW-0812">Transmembrane</keyword>
<proteinExistence type="predicted"/>
<evidence type="ECO:0000256" key="10">
    <source>
        <dbReference type="ARBA" id="ARBA00023136"/>
    </source>
</evidence>
<evidence type="ECO:0000256" key="12">
    <source>
        <dbReference type="ARBA" id="ARBA00023306"/>
    </source>
</evidence>
<keyword evidence="8" id="KW-0995">Kinetochore</keyword>
<evidence type="ECO:0000256" key="9">
    <source>
        <dbReference type="ARBA" id="ARBA00022989"/>
    </source>
</evidence>
<organism evidence="16 17">
    <name type="scientific">Aspergillus thermomutatus</name>
    <name type="common">Neosartorya pseudofischeri</name>
    <dbReference type="NCBI Taxonomy" id="41047"/>
    <lineage>
        <taxon>Eukaryota</taxon>
        <taxon>Fungi</taxon>
        <taxon>Dikarya</taxon>
        <taxon>Ascomycota</taxon>
        <taxon>Pezizomycotina</taxon>
        <taxon>Eurotiomycetes</taxon>
        <taxon>Eurotiomycetidae</taxon>
        <taxon>Eurotiales</taxon>
        <taxon>Aspergillaceae</taxon>
        <taxon>Aspergillus</taxon>
        <taxon>Aspergillus subgen. Fumigati</taxon>
    </lineage>
</organism>
<evidence type="ECO:0000256" key="2">
    <source>
        <dbReference type="ARBA" id="ARBA00004141"/>
    </source>
</evidence>
<keyword evidence="4" id="KW-0158">Chromosome</keyword>
<keyword evidence="13" id="KW-0137">Centromere</keyword>
<dbReference type="GO" id="GO:0007189">
    <property type="term" value="P:adenylate cyclase-activating G protein-coupled receptor signaling pathway"/>
    <property type="evidence" value="ECO:0007669"/>
    <property type="project" value="TreeGrafter"/>
</dbReference>
<dbReference type="PROSITE" id="PS50261">
    <property type="entry name" value="G_PROTEIN_RECEP_F2_4"/>
    <property type="match status" value="1"/>
</dbReference>
<dbReference type="Gene3D" id="1.20.1070.10">
    <property type="entry name" value="Rhodopsin 7-helix transmembrane proteins"/>
    <property type="match status" value="1"/>
</dbReference>
<evidence type="ECO:0000256" key="13">
    <source>
        <dbReference type="ARBA" id="ARBA00023328"/>
    </source>
</evidence>
<dbReference type="AlphaFoldDB" id="A0A397GJ11"/>
<evidence type="ECO:0000256" key="14">
    <source>
        <dbReference type="SAM" id="Phobius"/>
    </source>
</evidence>
<dbReference type="GO" id="GO:0004930">
    <property type="term" value="F:G protein-coupled receptor activity"/>
    <property type="evidence" value="ECO:0007669"/>
    <property type="project" value="TreeGrafter"/>
</dbReference>
<keyword evidence="10 14" id="KW-0472">Membrane</keyword>
<keyword evidence="17" id="KW-1185">Reference proteome</keyword>
<dbReference type="Pfam" id="PF05462">
    <property type="entry name" value="Dicty_CAR"/>
    <property type="match status" value="1"/>
</dbReference>
<feature type="domain" description="G-protein coupled receptors family 2 profile 2" evidence="15">
    <location>
        <begin position="1"/>
        <end position="117"/>
    </location>
</feature>
<dbReference type="GO" id="GO:0005886">
    <property type="term" value="C:plasma membrane"/>
    <property type="evidence" value="ECO:0007669"/>
    <property type="project" value="TreeGrafter"/>
</dbReference>
<feature type="transmembrane region" description="Helical" evidence="14">
    <location>
        <begin position="12"/>
        <end position="30"/>
    </location>
</feature>
<evidence type="ECO:0000256" key="6">
    <source>
        <dbReference type="ARBA" id="ARBA00022692"/>
    </source>
</evidence>
<reference evidence="16" key="1">
    <citation type="submission" date="2018-08" db="EMBL/GenBank/DDBJ databases">
        <title>Draft genome sequence of azole-resistant Aspergillus thermomutatus (Neosartorya pseudofischeri) strain HMR AF 39, isolated from a human nasal aspirate.</title>
        <authorList>
            <person name="Parent-Michaud M."/>
            <person name="Dufresne P.J."/>
            <person name="Fournier E."/>
            <person name="Martineau C."/>
            <person name="Moreira S."/>
            <person name="Perkins V."/>
            <person name="De Repentigny L."/>
            <person name="Dufresne S.F."/>
        </authorList>
    </citation>
    <scope>NUCLEOTIDE SEQUENCE [LARGE SCALE GENOMIC DNA]</scope>
    <source>
        <strain evidence="16">HMR AF 39</strain>
    </source>
</reference>
<keyword evidence="9 14" id="KW-1133">Transmembrane helix</keyword>
<evidence type="ECO:0000256" key="8">
    <source>
        <dbReference type="ARBA" id="ARBA00022838"/>
    </source>
</evidence>
<dbReference type="PANTHER" id="PTHR23112:SF0">
    <property type="entry name" value="TRANSMEMBRANE PROTEIN 116"/>
    <property type="match status" value="1"/>
</dbReference>
<dbReference type="VEuPathDB" id="FungiDB:CDV56_105975"/>
<gene>
    <name evidence="16" type="ORF">CDV56_105975</name>
</gene>
<dbReference type="Pfam" id="PF03980">
    <property type="entry name" value="Nnf1"/>
    <property type="match status" value="1"/>
</dbReference>
<dbReference type="GO" id="GO:0000444">
    <property type="term" value="C:MIS12/MIND type complex"/>
    <property type="evidence" value="ECO:0007669"/>
    <property type="project" value="InterPro"/>
</dbReference>
<dbReference type="EMBL" id="NKHU02000174">
    <property type="protein sequence ID" value="RHZ49698.1"/>
    <property type="molecule type" value="Genomic_DNA"/>
</dbReference>
<dbReference type="SUPFAM" id="SSF81321">
    <property type="entry name" value="Family A G protein-coupled receptor-like"/>
    <property type="match status" value="1"/>
</dbReference>
<dbReference type="STRING" id="41047.A0A397GJ11"/>
<accession>A0A397GJ11</accession>
<dbReference type="PANTHER" id="PTHR23112">
    <property type="entry name" value="G PROTEIN-COUPLED RECEPTOR 157-RELATED"/>
    <property type="match status" value="1"/>
</dbReference>
<dbReference type="Proteomes" id="UP000215305">
    <property type="component" value="Unassembled WGS sequence"/>
</dbReference>
<sequence length="471" mass="54360">MFACRRFMPADALWTLAMACNVYLTFFHKYNSEQLRQLEWKYVLFCYGLPFIPAFVYFFIETEARGKVYGSAILWCWVSLPWDFLRIAVFYGPVWFVIFLTFIIYLRAGRVIFRKRRQLQEAGHSDSFGEIDSPKEPTFSKNTEIHVTSEITHSGSESNRLTIASVSHIPHRYLSPYSPYSVTIEGGSASGNDDNVPMRTLRNSQQDPYAQRRATARDVNSAAWAYTKYAMLFFIALLVTWVPSTINRLYALIYPHNFNFGMNYTSSFVLPLQGFWNITNDKQLHPPRLLQRLSPSHQAHARRVYSKSSAKPSRERYAQTLWRQLNAKLEESAKAEFDDIMHERDAVRHLNELDRLVGEARHRRDNGQGESRLAPHTLTPDELYRAHLTPYLQEVQSSLNAKIRATEAQNAELARHIQGQRAEIERLLSSLESIVTDVEGAAAAATHFSKENDLRQEAFKMDEEVKARSEI</sequence>
<dbReference type="OrthoDB" id="18453at2759"/>
<keyword evidence="5" id="KW-0132">Cell division</keyword>
<dbReference type="GO" id="GO:0051301">
    <property type="term" value="P:cell division"/>
    <property type="evidence" value="ECO:0007669"/>
    <property type="project" value="UniProtKB-KW"/>
</dbReference>
<evidence type="ECO:0000313" key="17">
    <source>
        <dbReference type="Proteomes" id="UP000215305"/>
    </source>
</evidence>
<dbReference type="InterPro" id="IPR017981">
    <property type="entry name" value="GPCR_2-like_7TM"/>
</dbReference>
<evidence type="ECO:0000256" key="5">
    <source>
        <dbReference type="ARBA" id="ARBA00022618"/>
    </source>
</evidence>
<feature type="transmembrane region" description="Helical" evidence="14">
    <location>
        <begin position="84"/>
        <end position="106"/>
    </location>
</feature>
<comment type="caution">
    <text evidence="16">The sequence shown here is derived from an EMBL/GenBank/DDBJ whole genome shotgun (WGS) entry which is preliminary data.</text>
</comment>
<evidence type="ECO:0000313" key="16">
    <source>
        <dbReference type="EMBL" id="RHZ49698.1"/>
    </source>
</evidence>
<keyword evidence="7" id="KW-0498">Mitosis</keyword>
<evidence type="ECO:0000256" key="4">
    <source>
        <dbReference type="ARBA" id="ARBA00022454"/>
    </source>
</evidence>
<dbReference type="GO" id="GO:0005634">
    <property type="term" value="C:nucleus"/>
    <property type="evidence" value="ECO:0007669"/>
    <property type="project" value="UniProtKB-SubCell"/>
</dbReference>
<feature type="transmembrane region" description="Helical" evidence="14">
    <location>
        <begin position="42"/>
        <end position="60"/>
    </location>
</feature>
<evidence type="ECO:0000256" key="1">
    <source>
        <dbReference type="ARBA" id="ARBA00004123"/>
    </source>
</evidence>
<keyword evidence="11" id="KW-0539">Nucleus</keyword>
<protein>
    <recommendedName>
        <fullName evidence="15">G-protein coupled receptors family 2 profile 2 domain-containing protein</fullName>
    </recommendedName>
</protein>
<keyword evidence="12" id="KW-0131">Cell cycle</keyword>